<gene>
    <name evidence="3" type="ORF">MUK42_18782</name>
</gene>
<dbReference type="InterPro" id="IPR058942">
    <property type="entry name" value="AT3G52170-like"/>
</dbReference>
<evidence type="ECO:0000313" key="3">
    <source>
        <dbReference type="EMBL" id="URE33529.1"/>
    </source>
</evidence>
<proteinExistence type="predicted"/>
<dbReference type="Proteomes" id="UP001055439">
    <property type="component" value="Chromosome 8"/>
</dbReference>
<evidence type="ECO:0000259" key="2">
    <source>
        <dbReference type="Pfam" id="PF25896"/>
    </source>
</evidence>
<feature type="compositionally biased region" description="Basic and acidic residues" evidence="1">
    <location>
        <begin position="182"/>
        <end position="198"/>
    </location>
</feature>
<feature type="domain" description="AT3G52170-like helix-turn-helix" evidence="2">
    <location>
        <begin position="31"/>
        <end position="79"/>
    </location>
</feature>
<dbReference type="EMBL" id="CP097510">
    <property type="protein sequence ID" value="URE33529.1"/>
    <property type="molecule type" value="Genomic_DNA"/>
</dbReference>
<dbReference type="EMBL" id="CP097510">
    <property type="protein sequence ID" value="URE33530.1"/>
    <property type="molecule type" value="Genomic_DNA"/>
</dbReference>
<dbReference type="OrthoDB" id="787154at2759"/>
<dbReference type="AlphaFoldDB" id="A0A9E7L0F9"/>
<dbReference type="InterPro" id="IPR058941">
    <property type="entry name" value="HTH_AT3G52170-like"/>
</dbReference>
<dbReference type="Pfam" id="PF25896">
    <property type="entry name" value="HTH_AT3G52170"/>
    <property type="match status" value="1"/>
</dbReference>
<keyword evidence="4" id="KW-1185">Reference proteome</keyword>
<protein>
    <recommendedName>
        <fullName evidence="2">AT3G52170-like helix-turn-helix domain-containing protein</fullName>
    </recommendedName>
</protein>
<dbReference type="PANTHER" id="PTHR34568">
    <property type="entry name" value="RRM DOMAIN-CONTAINING PROTEIN"/>
    <property type="match status" value="1"/>
</dbReference>
<evidence type="ECO:0000256" key="1">
    <source>
        <dbReference type="SAM" id="MobiDB-lite"/>
    </source>
</evidence>
<organism evidence="3 4">
    <name type="scientific">Musa troglodytarum</name>
    <name type="common">fe'i banana</name>
    <dbReference type="NCBI Taxonomy" id="320322"/>
    <lineage>
        <taxon>Eukaryota</taxon>
        <taxon>Viridiplantae</taxon>
        <taxon>Streptophyta</taxon>
        <taxon>Embryophyta</taxon>
        <taxon>Tracheophyta</taxon>
        <taxon>Spermatophyta</taxon>
        <taxon>Magnoliopsida</taxon>
        <taxon>Liliopsida</taxon>
        <taxon>Zingiberales</taxon>
        <taxon>Musaceae</taxon>
        <taxon>Musa</taxon>
    </lineage>
</organism>
<accession>A0A9E7L0F9</accession>
<dbReference type="PANTHER" id="PTHR34568:SF1">
    <property type="entry name" value="DNA BINDING PROTEIN"/>
    <property type="match status" value="1"/>
</dbReference>
<feature type="region of interest" description="Disordered" evidence="1">
    <location>
        <begin position="423"/>
        <end position="455"/>
    </location>
</feature>
<sequence>MQGLSTSCVQQRFALIRCCDSKGKKSRRRKTREERRTLVESFIDKYRTLNNGKFPSLNLTHKEVGGSFYIVREIVRDIIQENKVLGPGSPSMKALTLEDCVDEHESENFAINPHYEVFKSSIELAVDEKQIEISSQPHLGEDNEQLVLPDFNEIIVSGQNSQLFSHVIQHRPNHLEQSSSGDNEHDNLINTESKEVNLRKPSSWTHDKTGNNEESGSAVHGDLERNEFHKVKQPEPLYETFSITSPEEELLLNEDVKDICKSLAETVNMSTKKGNYETSTTDALPEEKVFISSLTTSDHLFSNLASSEEEFSSLVSSAMKTDSDELVAPQDVVSIQSLSNVQEESNDELSIPNGTELIENTFSSLDDKVTNSMSQVSQNPIFPPSGILQAEAPPVPKVYDTESSKQKTECASAESLLPTMQEISTIPLKTGHKTEDSSMDRSSSKSANANEEIQSKTNPVWDAIKAFVAGFIEFWSD</sequence>
<dbReference type="EMBL" id="CP097510">
    <property type="protein sequence ID" value="URE33531.1"/>
    <property type="molecule type" value="Genomic_DNA"/>
</dbReference>
<feature type="compositionally biased region" description="Basic and acidic residues" evidence="1">
    <location>
        <begin position="432"/>
        <end position="443"/>
    </location>
</feature>
<reference evidence="3" key="1">
    <citation type="submission" date="2022-05" db="EMBL/GenBank/DDBJ databases">
        <title>The Musa troglodytarum L. genome provides insights into the mechanism of non-climacteric behaviour and enrichment of carotenoids.</title>
        <authorList>
            <person name="Wang J."/>
        </authorList>
    </citation>
    <scope>NUCLEOTIDE SEQUENCE</scope>
    <source>
        <tissue evidence="3">Leaf</tissue>
    </source>
</reference>
<evidence type="ECO:0000313" key="4">
    <source>
        <dbReference type="Proteomes" id="UP001055439"/>
    </source>
</evidence>
<name>A0A9E7L0F9_9LILI</name>
<feature type="region of interest" description="Disordered" evidence="1">
    <location>
        <begin position="173"/>
        <end position="225"/>
    </location>
</feature>